<feature type="coiled-coil region" evidence="1">
    <location>
        <begin position="1718"/>
        <end position="1811"/>
    </location>
</feature>
<evidence type="ECO:0000256" key="2">
    <source>
        <dbReference type="SAM" id="MobiDB-lite"/>
    </source>
</evidence>
<evidence type="ECO:0000256" key="1">
    <source>
        <dbReference type="SAM" id="Coils"/>
    </source>
</evidence>
<sequence length="2070" mass="228230">MPSIERDGSRDRDLVVRNHQHSLSEINRSSIPMWDSSDPDRAPPPLPMNPSSNSPKTRANAAPAIQAAAASLTEKMRENTPSSYTTNPMPLALKSSPEKSLIKGQYHRRMQSLQNTGDARSEFRNYLETRSPERPLRVSPFDNEEISHDMNRTEPRTSTSPESVRESPPSFHIPNRFLSKPILGESTPPSATMLALQTMQIPEESEPHPSSVSSLPPMRNSSNQSLEALSAQILSLTGIATDLQCEMAQLSRRSKDNATDLLSLKAATNARDEDIRKSIRDLAANISSKFLDPEVVARSAPYAHIGPGYMINNRPYNSSPPSSRKSYTLPRVPSPGSLAAALERDLCGSPGPISDGSASIALLEKVLREMATKEAQEKLLELVDEMKKRPTKDGANQDADKSITKLLEEIHNLVKDSPLNRALIPTNGGGNDQSPRINIDFADPSSGPLTRAQPREDLTAERDMVTEGAIQRRVAPPGLGPEDIMETLKRVTNSVTEGGGLTNEVKALVRELRGEVLGMGREIARKLEEALIAQSADEDKSRAPGKEEISAIVESGLEGLREQMCHMVQEHQREMSSSISQQAIDREEIYTAIKTGFAEIPLPQAPSPEPPRDILEREDILETVREAWETYKPEIELQNFGLERDEILECLSEGLKAYQPKQEPNAIYDQALAAVQAGLQDYVPPMPPPVEPQPSITRDDIVAALRECLEVFEFPSLKALEQRDPGVTKEEILSVISEVVASQNALTRELAGSGVTREDVLSAVTEALAAHHAAMKEMEEPQVTSGDMVLAEHAESTPELSTDESDEPALSREEVLNAIAEGLASQAAITREIELNKDDIYSAVSSGLQEVASSTNINVGEQILNHLQELIQDMKTEFQQCSAANGKDTEQVLDAMKDGLEVLRRDVESYVGRTMDVSGKEEIIVTVKEGFRLLQADLERTINDAAAQSSAENRSPDTPELLDAMDKEFEHLRQTISSHFIQNNTSSDKDEIIDAIRELSENSRPGNDMSDVVNVVKDELEHLRDTISMSMVKSEPSDKDDILAALKESFQALQAETIQKRDEVESSMSNTSELLDAFNDGVDAIRGDLEAILNKPQDNASTDILEALREGLMSIRTDMQNLRESQKEYEETSTVRGKELILANENAIGSDIENLKILITQLQIKVDSIEPSADTPVDVLKKEDLDEVLTAVKEVQDSVAQVGVREIRIDPAVAQKDDTNAIEALLQDTKAKIDELAFSYPDDIVKSEQIQVLEVLALEAKDALNELSVHVMDGPTKAEIGTLETLMKDIWVAVDDIKTNRDPTEEDPEKLLKSDLQTVEAMIFAVKTQIEDLKLPDVEVLPTKSEIDVLNGLVAEFREKFEGEAELTAQAFEARKVEHGGLADKIEEAKLVVNELGDELKSKLDGSERGLSELRLVLESLAASVENFNTVQNIQELTDLITQAFERAREEQDATKLEAEERDAAALIKQDEVQTSIVVDLGTKVDSKLDEVMAKYDELQMAIDSKFAEVGDQEVGHLDALMSTKGIAEDIKLIIGAMGNSMSETCDKISGDTKTFIEKVEESYVKLEEMQFQIKDDQGRSTVELEKAAATTDRVEREILEFQPQILDNLKDILSIVSQHYTHSQRSTEEIKMDLMAVPSTITPLLPALPPPEPKEIPVPEEYDDSEVHSKLDALLDHAQSANKSMSQIDKLDEIHEKVLATSREVTDMVTTQSMLLLEDHERKKREAEAAGIALEKRIAQKDKVEAEIVSLNEEKDSLLNVIQLLKQEKEELTKQNTKLTKQLSGLETALEIRQEEMQLMAERAESLERKILEGVLDHARSVLLSRPGSSGQGMNLKRIPSFSSTTTKASRASTSSTAKDSRSIFSSGVGMALKRRSPAKSGNPGSTTTANSGKERRILSLSHVTGNRGSIDRQAMMAPGNSGGLANLKRSHSVKSNLPSRKTSWGTKNFVANKENEAFHEDEEHGSGLESDTGTERRTSYTGTYTESMLYGTGSSLSTDPTYSSSVDGVVGDDLEQRRNETGRSQQAKREEETIYDETAENWDDAPEERCTDLEKLPQSDSGIGADIQ</sequence>
<feature type="compositionally biased region" description="Acidic residues" evidence="2">
    <location>
        <begin position="2035"/>
        <end position="2048"/>
    </location>
</feature>
<dbReference type="PANTHER" id="PTHR45615:SF80">
    <property type="entry name" value="GRIP DOMAIN-CONTAINING PROTEIN"/>
    <property type="match status" value="1"/>
</dbReference>
<accession>A0A232M2K8</accession>
<feature type="coiled-coil region" evidence="1">
    <location>
        <begin position="1105"/>
        <end position="1132"/>
    </location>
</feature>
<feature type="region of interest" description="Disordered" evidence="2">
    <location>
        <begin position="1"/>
        <end position="97"/>
    </location>
</feature>
<feature type="compositionally biased region" description="Polar residues" evidence="2">
    <location>
        <begin position="21"/>
        <end position="30"/>
    </location>
</feature>
<evidence type="ECO:0000313" key="4">
    <source>
        <dbReference type="Proteomes" id="UP000243515"/>
    </source>
</evidence>
<dbReference type="OrthoDB" id="5423371at2759"/>
<feature type="compositionally biased region" description="Low complexity" evidence="2">
    <location>
        <begin position="208"/>
        <end position="217"/>
    </location>
</feature>
<feature type="region of interest" description="Disordered" evidence="2">
    <location>
        <begin position="1926"/>
        <end position="2070"/>
    </location>
</feature>
<feature type="compositionally biased region" description="Low complexity" evidence="2">
    <location>
        <begin position="1842"/>
        <end position="1859"/>
    </location>
</feature>
<gene>
    <name evidence="3" type="ORF">Egran_01582</name>
</gene>
<feature type="compositionally biased region" description="Basic and acidic residues" evidence="2">
    <location>
        <begin position="145"/>
        <end position="155"/>
    </location>
</feature>
<feature type="region of interest" description="Disordered" evidence="2">
    <location>
        <begin position="128"/>
        <end position="177"/>
    </location>
</feature>
<proteinExistence type="predicted"/>
<name>A0A232M2K8_9EURO</name>
<organism evidence="3 4">
    <name type="scientific">Elaphomyces granulatus</name>
    <dbReference type="NCBI Taxonomy" id="519963"/>
    <lineage>
        <taxon>Eukaryota</taxon>
        <taxon>Fungi</taxon>
        <taxon>Dikarya</taxon>
        <taxon>Ascomycota</taxon>
        <taxon>Pezizomycotina</taxon>
        <taxon>Eurotiomycetes</taxon>
        <taxon>Eurotiomycetidae</taxon>
        <taxon>Eurotiales</taxon>
        <taxon>Elaphomycetaceae</taxon>
        <taxon>Elaphomyces</taxon>
    </lineage>
</organism>
<feature type="compositionally biased region" description="Polar residues" evidence="2">
    <location>
        <begin position="1884"/>
        <end position="1893"/>
    </location>
</feature>
<feature type="region of interest" description="Disordered" evidence="2">
    <location>
        <begin position="427"/>
        <end position="452"/>
    </location>
</feature>
<comment type="caution">
    <text evidence="3">The sequence shown here is derived from an EMBL/GenBank/DDBJ whole genome shotgun (WGS) entry which is preliminary data.</text>
</comment>
<feature type="compositionally biased region" description="Basic and acidic residues" evidence="2">
    <location>
        <begin position="1"/>
        <end position="16"/>
    </location>
</feature>
<feature type="compositionally biased region" description="Low complexity" evidence="2">
    <location>
        <begin position="49"/>
        <end position="70"/>
    </location>
</feature>
<feature type="compositionally biased region" description="Basic and acidic residues" evidence="2">
    <location>
        <begin position="2016"/>
        <end position="2034"/>
    </location>
</feature>
<feature type="region of interest" description="Disordered" evidence="2">
    <location>
        <begin position="1826"/>
        <end position="1899"/>
    </location>
</feature>
<feature type="region of interest" description="Disordered" evidence="2">
    <location>
        <begin position="202"/>
        <end position="222"/>
    </location>
</feature>
<dbReference type="PANTHER" id="PTHR45615">
    <property type="entry name" value="MYOSIN HEAVY CHAIN, NON-MUSCLE"/>
    <property type="match status" value="1"/>
</dbReference>
<reference evidence="3 4" key="1">
    <citation type="journal article" date="2015" name="Environ. Microbiol.">
        <title>Metagenome sequence of Elaphomyces granulatus from sporocarp tissue reveals Ascomycota ectomycorrhizal fingerprints of genome expansion and a Proteobacteria-rich microbiome.</title>
        <authorList>
            <person name="Quandt C.A."/>
            <person name="Kohler A."/>
            <person name="Hesse C.N."/>
            <person name="Sharpton T.J."/>
            <person name="Martin F."/>
            <person name="Spatafora J.W."/>
        </authorList>
    </citation>
    <scope>NUCLEOTIDE SEQUENCE [LARGE SCALE GENOMIC DNA]</scope>
    <source>
        <strain evidence="3 4">OSC145934</strain>
    </source>
</reference>
<protein>
    <submittedName>
        <fullName evidence="3">Uncharacterized protein</fullName>
    </submittedName>
</protein>
<dbReference type="EMBL" id="NPHW01002831">
    <property type="protein sequence ID" value="OXV10650.1"/>
    <property type="molecule type" value="Genomic_DNA"/>
</dbReference>
<feature type="compositionally biased region" description="Low complexity" evidence="2">
    <location>
        <begin position="1996"/>
        <end position="2007"/>
    </location>
</feature>
<keyword evidence="4" id="KW-1185">Reference proteome</keyword>
<feature type="compositionally biased region" description="Polar residues" evidence="2">
    <location>
        <begin position="79"/>
        <end position="88"/>
    </location>
</feature>
<feature type="compositionally biased region" description="Basic and acidic residues" evidence="2">
    <location>
        <begin position="1955"/>
        <end position="1968"/>
    </location>
</feature>
<keyword evidence="1" id="KW-0175">Coiled coil</keyword>
<dbReference type="Proteomes" id="UP000243515">
    <property type="component" value="Unassembled WGS sequence"/>
</dbReference>
<evidence type="ECO:0000313" key="3">
    <source>
        <dbReference type="EMBL" id="OXV10650.1"/>
    </source>
</evidence>
<feature type="compositionally biased region" description="Basic and acidic residues" evidence="2">
    <location>
        <begin position="2049"/>
        <end position="2059"/>
    </location>
</feature>
<feature type="compositionally biased region" description="Polar residues" evidence="2">
    <location>
        <begin position="1935"/>
        <end position="1948"/>
    </location>
</feature>